<keyword evidence="2" id="KW-0238">DNA-binding</keyword>
<keyword evidence="3" id="KW-0804">Transcription</keyword>
<dbReference type="GO" id="GO:0003677">
    <property type="term" value="F:DNA binding"/>
    <property type="evidence" value="ECO:0007669"/>
    <property type="project" value="UniProtKB-KW"/>
</dbReference>
<reference evidence="5" key="1">
    <citation type="submission" date="2019-08" db="EMBL/GenBank/DDBJ databases">
        <authorList>
            <person name="Kucharzyk K."/>
            <person name="Murdoch R.W."/>
            <person name="Higgins S."/>
            <person name="Loffler F."/>
        </authorList>
    </citation>
    <scope>NUCLEOTIDE SEQUENCE</scope>
</reference>
<dbReference type="PROSITE" id="PS50042">
    <property type="entry name" value="CNMP_BINDING_3"/>
    <property type="match status" value="1"/>
</dbReference>
<dbReference type="InterPro" id="IPR000595">
    <property type="entry name" value="cNMP-bd_dom"/>
</dbReference>
<protein>
    <recommendedName>
        <fullName evidence="4">Cyclic nucleotide-binding domain-containing protein</fullName>
    </recommendedName>
</protein>
<feature type="domain" description="Cyclic nucleotide-binding" evidence="4">
    <location>
        <begin position="14"/>
        <end position="118"/>
    </location>
</feature>
<dbReference type="AlphaFoldDB" id="A0A644SJT9"/>
<dbReference type="CDD" id="cd00038">
    <property type="entry name" value="CAP_ED"/>
    <property type="match status" value="1"/>
</dbReference>
<gene>
    <name evidence="5" type="ORF">SDC9_00430</name>
</gene>
<sequence>MSPKTSSIVNYFSKRKPITDDEIYFLDSVFTEKKYSKNEIVVKKNQVCNDIFFIDRGVLKTYFIDENNKEAINGIAIDNNFCTSVSSFVNQTPSSEIIEALEDTILITISFSNFKELINRYPVYKDIYVKILEDYLTFMTWRIESVMLMDSVERYKTLMKIFPKLFLRVSNHDIAKYLGMSPETLSRIKSKR</sequence>
<dbReference type="EMBL" id="VSSQ01000001">
    <property type="protein sequence ID" value="MPL54964.1"/>
    <property type="molecule type" value="Genomic_DNA"/>
</dbReference>
<keyword evidence="1" id="KW-0805">Transcription regulation</keyword>
<dbReference type="InterPro" id="IPR012318">
    <property type="entry name" value="HTH_CRP"/>
</dbReference>
<dbReference type="Pfam" id="PF00027">
    <property type="entry name" value="cNMP_binding"/>
    <property type="match status" value="1"/>
</dbReference>
<accession>A0A644SJT9</accession>
<dbReference type="Pfam" id="PF00325">
    <property type="entry name" value="Crp"/>
    <property type="match status" value="1"/>
</dbReference>
<evidence type="ECO:0000313" key="5">
    <source>
        <dbReference type="EMBL" id="MPL54964.1"/>
    </source>
</evidence>
<dbReference type="Gene3D" id="2.60.120.10">
    <property type="entry name" value="Jelly Rolls"/>
    <property type="match status" value="1"/>
</dbReference>
<organism evidence="5">
    <name type="scientific">bioreactor metagenome</name>
    <dbReference type="NCBI Taxonomy" id="1076179"/>
    <lineage>
        <taxon>unclassified sequences</taxon>
        <taxon>metagenomes</taxon>
        <taxon>ecological metagenomes</taxon>
    </lineage>
</organism>
<dbReference type="GO" id="GO:0006355">
    <property type="term" value="P:regulation of DNA-templated transcription"/>
    <property type="evidence" value="ECO:0007669"/>
    <property type="project" value="InterPro"/>
</dbReference>
<dbReference type="SUPFAM" id="SSF51206">
    <property type="entry name" value="cAMP-binding domain-like"/>
    <property type="match status" value="1"/>
</dbReference>
<dbReference type="InterPro" id="IPR018490">
    <property type="entry name" value="cNMP-bd_dom_sf"/>
</dbReference>
<evidence type="ECO:0000256" key="1">
    <source>
        <dbReference type="ARBA" id="ARBA00023015"/>
    </source>
</evidence>
<name>A0A644SJT9_9ZZZZ</name>
<dbReference type="SMART" id="SM00100">
    <property type="entry name" value="cNMP"/>
    <property type="match status" value="1"/>
</dbReference>
<evidence type="ECO:0000259" key="4">
    <source>
        <dbReference type="PROSITE" id="PS50042"/>
    </source>
</evidence>
<evidence type="ECO:0000256" key="2">
    <source>
        <dbReference type="ARBA" id="ARBA00023125"/>
    </source>
</evidence>
<dbReference type="InterPro" id="IPR014710">
    <property type="entry name" value="RmlC-like_jellyroll"/>
</dbReference>
<comment type="caution">
    <text evidence="5">The sequence shown here is derived from an EMBL/GenBank/DDBJ whole genome shotgun (WGS) entry which is preliminary data.</text>
</comment>
<evidence type="ECO:0000256" key="3">
    <source>
        <dbReference type="ARBA" id="ARBA00023163"/>
    </source>
</evidence>
<proteinExistence type="predicted"/>